<proteinExistence type="predicted"/>
<dbReference type="AlphaFoldDB" id="W6UF41"/>
<protein>
    <submittedName>
        <fullName evidence="1">Uncharacterized protein</fullName>
    </submittedName>
</protein>
<evidence type="ECO:0000313" key="2">
    <source>
        <dbReference type="Proteomes" id="UP000019149"/>
    </source>
</evidence>
<accession>W6UF41</accession>
<dbReference type="RefSeq" id="XP_024347968.1">
    <property type="nucleotide sequence ID" value="XM_024497599.1"/>
</dbReference>
<gene>
    <name evidence="1" type="ORF">EGR_08350</name>
</gene>
<name>W6UF41_ECHGR</name>
<organism evidence="1 2">
    <name type="scientific">Echinococcus granulosus</name>
    <name type="common">Hydatid tapeworm</name>
    <dbReference type="NCBI Taxonomy" id="6210"/>
    <lineage>
        <taxon>Eukaryota</taxon>
        <taxon>Metazoa</taxon>
        <taxon>Spiralia</taxon>
        <taxon>Lophotrochozoa</taxon>
        <taxon>Platyhelminthes</taxon>
        <taxon>Cestoda</taxon>
        <taxon>Eucestoda</taxon>
        <taxon>Cyclophyllidea</taxon>
        <taxon>Taeniidae</taxon>
        <taxon>Echinococcus</taxon>
        <taxon>Echinococcus granulosus group</taxon>
    </lineage>
</organism>
<dbReference type="CTD" id="36344065"/>
<reference evidence="1 2" key="1">
    <citation type="journal article" date="2013" name="Nat. Genet.">
        <title>The genome of the hydatid tapeworm Echinococcus granulosus.</title>
        <authorList>
            <person name="Zheng H."/>
            <person name="Zhang W."/>
            <person name="Zhang L."/>
            <person name="Zhang Z."/>
            <person name="Li J."/>
            <person name="Lu G."/>
            <person name="Zhu Y."/>
            <person name="Wang Y."/>
            <person name="Huang Y."/>
            <person name="Liu J."/>
            <person name="Kang H."/>
            <person name="Chen J."/>
            <person name="Wang L."/>
            <person name="Chen A."/>
            <person name="Yu S."/>
            <person name="Gao Z."/>
            <person name="Jin L."/>
            <person name="Gu W."/>
            <person name="Wang Z."/>
            <person name="Zhao L."/>
            <person name="Shi B."/>
            <person name="Wen H."/>
            <person name="Lin R."/>
            <person name="Jones M.K."/>
            <person name="Brejova B."/>
            <person name="Vinar T."/>
            <person name="Zhao G."/>
            <person name="McManus D.P."/>
            <person name="Chen Z."/>
            <person name="Zhou Y."/>
            <person name="Wang S."/>
        </authorList>
    </citation>
    <scope>NUCLEOTIDE SEQUENCE [LARGE SCALE GENOMIC DNA]</scope>
</reference>
<keyword evidence="2" id="KW-1185">Reference proteome</keyword>
<dbReference type="KEGG" id="egl:EGR_08350"/>
<sequence length="50" mass="5990">MTQHSLEKLEKYLLFFFFRGIYDESISRKRSFRALDPEGGREEDLFLCVA</sequence>
<dbReference type="GeneID" id="36344065"/>
<comment type="caution">
    <text evidence="1">The sequence shown here is derived from an EMBL/GenBank/DDBJ whole genome shotgun (WGS) entry which is preliminary data.</text>
</comment>
<dbReference type="Proteomes" id="UP000019149">
    <property type="component" value="Unassembled WGS sequence"/>
</dbReference>
<evidence type="ECO:0000313" key="1">
    <source>
        <dbReference type="EMBL" id="EUB56772.1"/>
    </source>
</evidence>
<dbReference type="EMBL" id="APAU02000104">
    <property type="protein sequence ID" value="EUB56772.1"/>
    <property type="molecule type" value="Genomic_DNA"/>
</dbReference>